<proteinExistence type="predicted"/>
<dbReference type="HOGENOM" id="CLU_1828493_0_0_1"/>
<reference evidence="3" key="1">
    <citation type="submission" date="2013-06" db="EMBL/GenBank/DDBJ databases">
        <authorList>
            <person name="Zhao Q."/>
        </authorList>
    </citation>
    <scope>NUCLEOTIDE SEQUENCE</scope>
    <source>
        <strain evidence="3">cv. W1943</strain>
    </source>
</reference>
<reference evidence="2" key="2">
    <citation type="submission" date="2015-06" db="UniProtKB">
        <authorList>
            <consortium name="EnsemblPlants"/>
        </authorList>
    </citation>
    <scope>IDENTIFICATION</scope>
</reference>
<dbReference type="EnsemblPlants" id="ORUFI06G16630.1">
    <property type="protein sequence ID" value="ORUFI06G16630.1"/>
    <property type="gene ID" value="ORUFI06G16630"/>
</dbReference>
<dbReference type="Proteomes" id="UP000008022">
    <property type="component" value="Unassembled WGS sequence"/>
</dbReference>
<sequence length="141" mass="15453">MLNEVGTTCHRLGRGGNSSCSIALLDRIGRGILRILDTLVLSLKGPSKREQRGHLDGRKKPTRVLNTNDNPLCRSRRSQSEGDKRAVVDEAVRRVAVVDEAVRRVAVVDVAEDETSRRVCQTRGQLGTNARNGVANTARAR</sequence>
<feature type="compositionally biased region" description="Basic and acidic residues" evidence="1">
    <location>
        <begin position="47"/>
        <end position="59"/>
    </location>
</feature>
<organism evidence="2 3">
    <name type="scientific">Oryza rufipogon</name>
    <name type="common">Brownbeard rice</name>
    <name type="synonym">Asian wild rice</name>
    <dbReference type="NCBI Taxonomy" id="4529"/>
    <lineage>
        <taxon>Eukaryota</taxon>
        <taxon>Viridiplantae</taxon>
        <taxon>Streptophyta</taxon>
        <taxon>Embryophyta</taxon>
        <taxon>Tracheophyta</taxon>
        <taxon>Spermatophyta</taxon>
        <taxon>Magnoliopsida</taxon>
        <taxon>Liliopsida</taxon>
        <taxon>Poales</taxon>
        <taxon>Poaceae</taxon>
        <taxon>BOP clade</taxon>
        <taxon>Oryzoideae</taxon>
        <taxon>Oryzeae</taxon>
        <taxon>Oryzinae</taxon>
        <taxon>Oryza</taxon>
    </lineage>
</organism>
<evidence type="ECO:0000313" key="3">
    <source>
        <dbReference type="Proteomes" id="UP000008022"/>
    </source>
</evidence>
<keyword evidence="3" id="KW-1185">Reference proteome</keyword>
<dbReference type="AlphaFoldDB" id="A0A0E0PY64"/>
<accession>A0A0E0PY64</accession>
<dbReference type="Gramene" id="ORUFI06G16630.1">
    <property type="protein sequence ID" value="ORUFI06G16630.1"/>
    <property type="gene ID" value="ORUFI06G16630"/>
</dbReference>
<evidence type="ECO:0000313" key="2">
    <source>
        <dbReference type="EnsemblPlants" id="ORUFI06G16630.1"/>
    </source>
</evidence>
<evidence type="ECO:0000256" key="1">
    <source>
        <dbReference type="SAM" id="MobiDB-lite"/>
    </source>
</evidence>
<dbReference type="STRING" id="4529.A0A0E0PY64"/>
<feature type="region of interest" description="Disordered" evidence="1">
    <location>
        <begin position="46"/>
        <end position="83"/>
    </location>
</feature>
<protein>
    <submittedName>
        <fullName evidence="2">Uncharacterized protein</fullName>
    </submittedName>
</protein>
<name>A0A0E0PY64_ORYRU</name>